<dbReference type="InterPro" id="IPR036047">
    <property type="entry name" value="F-box-like_dom_sf"/>
</dbReference>
<dbReference type="InterPro" id="IPR001810">
    <property type="entry name" value="F-box_dom"/>
</dbReference>
<evidence type="ECO:0000313" key="2">
    <source>
        <dbReference type="EMBL" id="TNN05672.1"/>
    </source>
</evidence>
<dbReference type="EMBL" id="SKCS01000512">
    <property type="protein sequence ID" value="TNN05672.1"/>
    <property type="molecule type" value="Genomic_DNA"/>
</dbReference>
<dbReference type="OrthoDB" id="2398163at2759"/>
<dbReference type="Pfam" id="PF12937">
    <property type="entry name" value="F-box-like"/>
    <property type="match status" value="1"/>
</dbReference>
<comment type="caution">
    <text evidence="2">The sequence shown here is derived from an EMBL/GenBank/DDBJ whole genome shotgun (WGS) entry which is preliminary data.</text>
</comment>
<evidence type="ECO:0000313" key="3">
    <source>
        <dbReference type="Proteomes" id="UP000311919"/>
    </source>
</evidence>
<evidence type="ECO:0000259" key="1">
    <source>
        <dbReference type="PROSITE" id="PS50181"/>
    </source>
</evidence>
<sequence>MYPIPVEILIYIFRQLDVKDLENCFLVCKHWNALTNDLCLWLPKCYEKLKQSQWIDVSLMSSLQLCGIYDMKIFMEKYTIHSKNKLHFKSGYYMRKLYYHLHLLSNENFTLQDQVNLFPNENIIAYHKCIMTGPAMDSSNINGSLISHLMNWSVWNQLPDDFILPDPYLGRKTKLVGKNIIMQLPKLNDSSLNTLVKMTCIVPQNGEFLQDKSRISGKYLLNYQESDCSIDEGILLPEINVLFQDCHLIMYTIDIRKSVAIVLEWEQITKEIITILNGLNTHQSLLIIGSGDKNGEEECITLVDLVNKLQRIFFRIPTIDTSDEQYKLKILIAHWRVWVTTSDGVDYDNIANMINWGLCRSNNNNN</sequence>
<name>A0A4Z2CN68_SCHJA</name>
<dbReference type="AlphaFoldDB" id="A0A4Z2CN68"/>
<dbReference type="SUPFAM" id="SSF81383">
    <property type="entry name" value="F-box domain"/>
    <property type="match status" value="1"/>
</dbReference>
<feature type="domain" description="F-box" evidence="1">
    <location>
        <begin position="1"/>
        <end position="49"/>
    </location>
</feature>
<dbReference type="CDD" id="cd09917">
    <property type="entry name" value="F-box_SF"/>
    <property type="match status" value="1"/>
</dbReference>
<gene>
    <name evidence="2" type="ORF">EWB00_009112</name>
</gene>
<organism evidence="2 3">
    <name type="scientific">Schistosoma japonicum</name>
    <name type="common">Blood fluke</name>
    <dbReference type="NCBI Taxonomy" id="6182"/>
    <lineage>
        <taxon>Eukaryota</taxon>
        <taxon>Metazoa</taxon>
        <taxon>Spiralia</taxon>
        <taxon>Lophotrochozoa</taxon>
        <taxon>Platyhelminthes</taxon>
        <taxon>Trematoda</taxon>
        <taxon>Digenea</taxon>
        <taxon>Strigeidida</taxon>
        <taxon>Schistosomatoidea</taxon>
        <taxon>Schistosomatidae</taxon>
        <taxon>Schistosoma</taxon>
    </lineage>
</organism>
<dbReference type="Proteomes" id="UP000311919">
    <property type="component" value="Unassembled WGS sequence"/>
</dbReference>
<keyword evidence="3" id="KW-1185">Reference proteome</keyword>
<accession>A0A4Z2CN68</accession>
<reference evidence="2 3" key="1">
    <citation type="submission" date="2019-03" db="EMBL/GenBank/DDBJ databases">
        <title>An improved genome assembly of the fluke Schistosoma japonicum.</title>
        <authorList>
            <person name="Hu W."/>
            <person name="Luo F."/>
            <person name="Yin M."/>
            <person name="Mo X."/>
            <person name="Sun C."/>
            <person name="Wu Q."/>
            <person name="Zhu B."/>
            <person name="Xiang M."/>
            <person name="Wang J."/>
            <person name="Wang Y."/>
            <person name="Zhang T."/>
            <person name="Xu B."/>
            <person name="Zheng H."/>
            <person name="Feng Z."/>
        </authorList>
    </citation>
    <scope>NUCLEOTIDE SEQUENCE [LARGE SCALE GENOMIC DNA]</scope>
    <source>
        <strain evidence="2">HuSjv2</strain>
        <tissue evidence="2">Worms</tissue>
    </source>
</reference>
<proteinExistence type="predicted"/>
<dbReference type="SMART" id="SM00256">
    <property type="entry name" value="FBOX"/>
    <property type="match status" value="1"/>
</dbReference>
<dbReference type="PROSITE" id="PS50181">
    <property type="entry name" value="FBOX"/>
    <property type="match status" value="1"/>
</dbReference>
<dbReference type="Gene3D" id="1.20.1280.50">
    <property type="match status" value="1"/>
</dbReference>
<protein>
    <recommendedName>
        <fullName evidence="1">F-box domain-containing protein</fullName>
    </recommendedName>
</protein>